<dbReference type="PANTHER" id="PTHR34406">
    <property type="entry name" value="PROTEIN YCEI"/>
    <property type="match status" value="1"/>
</dbReference>
<dbReference type="SUPFAM" id="SSF101874">
    <property type="entry name" value="YceI-like"/>
    <property type="match status" value="1"/>
</dbReference>
<dbReference type="EMBL" id="JAVDVW010000002">
    <property type="protein sequence ID" value="MDR7100152.1"/>
    <property type="molecule type" value="Genomic_DNA"/>
</dbReference>
<evidence type="ECO:0000313" key="4">
    <source>
        <dbReference type="Proteomes" id="UP001267878"/>
    </source>
</evidence>
<organism evidence="3 4">
    <name type="scientific">Agrilutibacter niabensis</name>
    <dbReference type="NCBI Taxonomy" id="380628"/>
    <lineage>
        <taxon>Bacteria</taxon>
        <taxon>Pseudomonadati</taxon>
        <taxon>Pseudomonadota</taxon>
        <taxon>Gammaproteobacteria</taxon>
        <taxon>Lysobacterales</taxon>
        <taxon>Lysobacteraceae</taxon>
        <taxon>Agrilutibacter</taxon>
    </lineage>
</organism>
<keyword evidence="4" id="KW-1185">Reference proteome</keyword>
<dbReference type="InterPro" id="IPR036761">
    <property type="entry name" value="TTHA0802/YceI-like_sf"/>
</dbReference>
<gene>
    <name evidence="3" type="ORF">J2X04_002533</name>
</gene>
<dbReference type="InterPro" id="IPR007372">
    <property type="entry name" value="Lipid/polyisoprenoid-bd_YceI"/>
</dbReference>
<keyword evidence="1" id="KW-0732">Signal</keyword>
<sequence>MHNGFRQSLFGFRQSLFAICTLLALAPFAPAAAQALDASRSRFDFELSMRWGQTLSGHFPRYEGEVVQLPDGRHEVRIRLATASVEVEGSPRYTRFARGERFLDAAHHPWVEFRSDPYAGELVRSGGPLDGTLTMHGVSRREAFVLAPSACARPAYDCDVLVQGRVQRTNYGIQTWRWALTDDVNFRLRVRLQDEAPKDAAP</sequence>
<proteinExistence type="predicted"/>
<dbReference type="Proteomes" id="UP001267878">
    <property type="component" value="Unassembled WGS sequence"/>
</dbReference>
<evidence type="ECO:0000259" key="2">
    <source>
        <dbReference type="SMART" id="SM00867"/>
    </source>
</evidence>
<feature type="signal peptide" evidence="1">
    <location>
        <begin position="1"/>
        <end position="31"/>
    </location>
</feature>
<reference evidence="3 4" key="1">
    <citation type="submission" date="2023-07" db="EMBL/GenBank/DDBJ databases">
        <title>Sorghum-associated microbial communities from plants grown in Nebraska, USA.</title>
        <authorList>
            <person name="Schachtman D."/>
        </authorList>
    </citation>
    <scope>NUCLEOTIDE SEQUENCE [LARGE SCALE GENOMIC DNA]</scope>
    <source>
        <strain evidence="3 4">BE187</strain>
    </source>
</reference>
<evidence type="ECO:0000313" key="3">
    <source>
        <dbReference type="EMBL" id="MDR7100152.1"/>
    </source>
</evidence>
<accession>A0ABU1VRP6</accession>
<feature type="chain" id="PRO_5045135035" evidence="1">
    <location>
        <begin position="32"/>
        <end position="202"/>
    </location>
</feature>
<name>A0ABU1VRP6_9GAMM</name>
<protein>
    <submittedName>
        <fullName evidence="3">Polyisoprenoid-binding protein YceI</fullName>
    </submittedName>
</protein>
<feature type="domain" description="Lipid/polyisoprenoid-binding YceI-like" evidence="2">
    <location>
        <begin position="33"/>
        <end position="193"/>
    </location>
</feature>
<dbReference type="PANTHER" id="PTHR34406:SF1">
    <property type="entry name" value="PROTEIN YCEI"/>
    <property type="match status" value="1"/>
</dbReference>
<dbReference type="SMART" id="SM00867">
    <property type="entry name" value="YceI"/>
    <property type="match status" value="1"/>
</dbReference>
<evidence type="ECO:0000256" key="1">
    <source>
        <dbReference type="SAM" id="SignalP"/>
    </source>
</evidence>
<dbReference type="RefSeq" id="WP_310054761.1">
    <property type="nucleotide sequence ID" value="NZ_JAVDVW010000002.1"/>
</dbReference>
<dbReference type="Gene3D" id="2.40.128.110">
    <property type="entry name" value="Lipid/polyisoprenoid-binding, YceI-like"/>
    <property type="match status" value="1"/>
</dbReference>
<dbReference type="Pfam" id="PF04264">
    <property type="entry name" value="YceI"/>
    <property type="match status" value="1"/>
</dbReference>
<comment type="caution">
    <text evidence="3">The sequence shown here is derived from an EMBL/GenBank/DDBJ whole genome shotgun (WGS) entry which is preliminary data.</text>
</comment>